<dbReference type="Proteomes" id="UP001596099">
    <property type="component" value="Unassembled WGS sequence"/>
</dbReference>
<keyword evidence="3" id="KW-1185">Reference proteome</keyword>
<dbReference type="AlphaFoldDB" id="A0ABD5RMB2"/>
<comment type="caution">
    <text evidence="2">The sequence shown here is derived from an EMBL/GenBank/DDBJ whole genome shotgun (WGS) entry which is preliminary data.</text>
</comment>
<dbReference type="RefSeq" id="WP_247414336.1">
    <property type="nucleotide sequence ID" value="NZ_JALLGW010000001.1"/>
</dbReference>
<feature type="compositionally biased region" description="Low complexity" evidence="1">
    <location>
        <begin position="59"/>
        <end position="75"/>
    </location>
</feature>
<evidence type="ECO:0008006" key="4">
    <source>
        <dbReference type="Google" id="ProtNLM"/>
    </source>
</evidence>
<accession>A0ABD5RMB2</accession>
<evidence type="ECO:0000256" key="1">
    <source>
        <dbReference type="SAM" id="MobiDB-lite"/>
    </source>
</evidence>
<evidence type="ECO:0000313" key="3">
    <source>
        <dbReference type="Proteomes" id="UP001596099"/>
    </source>
</evidence>
<sequence>MTRRSLLALTLLLAVALAGCGGTTAPTQTVTPATPPATVEATTETPTETSPTSPDPVMSTTNSSANASTNAVTVSGGDLPFDPNVTYQRVERLLAVEEDRAATVSVSIRDPSAFPLDGEEDVWGPFATSLGITGSIEGDGVGGFASGTNVVLYVGANHTAAEIEPVLAHEFTHVLLGEPGSNIDPNYPSTFDTREAKASLIEGAATYTEDVYIDRYLPGQANYTTTLRERYGEASPALKLLMGRYRYGARYVDQRVDSPQNLSAVYDTPPWSTEQVLHGYSRETETRPPVPNAVVNTSWSEEDRVGDTRGELFTRVALGTELNHSVATSAAAGWEGDTQLALRDGGNRSYVWTLYWENETEADEFLAAAERYVEGRAEDPDAPTVRLERTSERSTTLLVGQQEFVETVSVSVGNGTVRVDAPEGYN</sequence>
<feature type="compositionally biased region" description="Low complexity" evidence="1">
    <location>
        <begin position="23"/>
        <end position="52"/>
    </location>
</feature>
<feature type="region of interest" description="Disordered" evidence="1">
    <location>
        <begin position="23"/>
        <end position="78"/>
    </location>
</feature>
<proteinExistence type="predicted"/>
<protein>
    <recommendedName>
        <fullName evidence="4">Lipoprotein</fullName>
    </recommendedName>
</protein>
<dbReference type="PROSITE" id="PS51257">
    <property type="entry name" value="PROKAR_LIPOPROTEIN"/>
    <property type="match status" value="1"/>
</dbReference>
<name>A0ABD5RMB2_9EURY</name>
<reference evidence="2 3" key="1">
    <citation type="journal article" date="2019" name="Int. J. Syst. Evol. Microbiol.">
        <title>The Global Catalogue of Microorganisms (GCM) 10K type strain sequencing project: providing services to taxonomists for standard genome sequencing and annotation.</title>
        <authorList>
            <consortium name="The Broad Institute Genomics Platform"/>
            <consortium name="The Broad Institute Genome Sequencing Center for Infectious Disease"/>
            <person name="Wu L."/>
            <person name="Ma J."/>
        </authorList>
    </citation>
    <scope>NUCLEOTIDE SEQUENCE [LARGE SCALE GENOMIC DNA]</scope>
    <source>
        <strain evidence="2 3">CGMCC 1.12543</strain>
    </source>
</reference>
<dbReference type="EMBL" id="JBHSQH010000001">
    <property type="protein sequence ID" value="MFC5971439.1"/>
    <property type="molecule type" value="Genomic_DNA"/>
</dbReference>
<evidence type="ECO:0000313" key="2">
    <source>
        <dbReference type="EMBL" id="MFC5971439.1"/>
    </source>
</evidence>
<gene>
    <name evidence="2" type="ORF">ACFPYI_08870</name>
</gene>
<organism evidence="2 3">
    <name type="scientific">Halomarina salina</name>
    <dbReference type="NCBI Taxonomy" id="1872699"/>
    <lineage>
        <taxon>Archaea</taxon>
        <taxon>Methanobacteriati</taxon>
        <taxon>Methanobacteriota</taxon>
        <taxon>Stenosarchaea group</taxon>
        <taxon>Halobacteria</taxon>
        <taxon>Halobacteriales</taxon>
        <taxon>Natronomonadaceae</taxon>
        <taxon>Halomarina</taxon>
    </lineage>
</organism>